<dbReference type="InterPro" id="IPR029044">
    <property type="entry name" value="Nucleotide-diphossugar_trans"/>
</dbReference>
<sequence>MRRSYIWCLAGFVIVCIIWLHLLLENLKFVIPPTKHKFFNFDNVTGVEEIIVPNVIHFILFGQNSLDFVSFLSILSALKVQQPEIVYIHSDAEKFGGHYWTVLQTLSFPNTSLVLSYRPRPTHVFGQPLSSVYHASDVARIQVLMECGGIYIDADTLILRSLNRFRHFEMAVGWPQGEYMGTQILVAHKEARFLPLWLNSYRHYHPRDWYYNAGQQPTEQILDKAPYLVHRVPGLFGVHNLAARLYGLNPWPQWHRMFTVHLLSRHAPAPQKLDEKFVIHYRAPFGDMARWLLYKLEPKVPFPQAGHYIYSKSMNTSICSIGGSSGTAIIY</sequence>
<gene>
    <name evidence="2" type="ORF">L798_11003</name>
</gene>
<accession>A0A067R9D5</accession>
<dbReference type="eggNOG" id="ENOG502S17S">
    <property type="taxonomic scope" value="Eukaryota"/>
</dbReference>
<dbReference type="Gene3D" id="3.90.550.20">
    <property type="match status" value="1"/>
</dbReference>
<dbReference type="SUPFAM" id="SSF53448">
    <property type="entry name" value="Nucleotide-diphospho-sugar transferases"/>
    <property type="match status" value="1"/>
</dbReference>
<keyword evidence="1" id="KW-1133">Transmembrane helix</keyword>
<evidence type="ECO:0000256" key="1">
    <source>
        <dbReference type="SAM" id="Phobius"/>
    </source>
</evidence>
<keyword evidence="1" id="KW-0812">Transmembrane</keyword>
<dbReference type="PANTHER" id="PTHR46830:SF1">
    <property type="entry name" value="ALPHA-1,4-N-ACETYLGLUCOSAMINYLTRANSFERASE"/>
    <property type="match status" value="1"/>
</dbReference>
<name>A0A067R9D5_ZOONE</name>
<proteinExistence type="predicted"/>
<evidence type="ECO:0000313" key="3">
    <source>
        <dbReference type="Proteomes" id="UP000027135"/>
    </source>
</evidence>
<dbReference type="EMBL" id="KK852846">
    <property type="protein sequence ID" value="KDR15120.1"/>
    <property type="molecule type" value="Genomic_DNA"/>
</dbReference>
<dbReference type="Proteomes" id="UP000027135">
    <property type="component" value="Unassembled WGS sequence"/>
</dbReference>
<dbReference type="InterPro" id="IPR007577">
    <property type="entry name" value="GlycoTrfase_DXD_sugar-bd_CS"/>
</dbReference>
<dbReference type="AlphaFoldDB" id="A0A067R9D5"/>
<feature type="transmembrane region" description="Helical" evidence="1">
    <location>
        <begin position="5"/>
        <end position="24"/>
    </location>
</feature>
<evidence type="ECO:0008006" key="4">
    <source>
        <dbReference type="Google" id="ProtNLM"/>
    </source>
</evidence>
<dbReference type="Pfam" id="PF04488">
    <property type="entry name" value="Gly_transf_sug"/>
    <property type="match status" value="1"/>
</dbReference>
<keyword evidence="1" id="KW-0472">Membrane</keyword>
<organism evidence="2 3">
    <name type="scientific">Zootermopsis nevadensis</name>
    <name type="common">Dampwood termite</name>
    <dbReference type="NCBI Taxonomy" id="136037"/>
    <lineage>
        <taxon>Eukaryota</taxon>
        <taxon>Metazoa</taxon>
        <taxon>Ecdysozoa</taxon>
        <taxon>Arthropoda</taxon>
        <taxon>Hexapoda</taxon>
        <taxon>Insecta</taxon>
        <taxon>Pterygota</taxon>
        <taxon>Neoptera</taxon>
        <taxon>Polyneoptera</taxon>
        <taxon>Dictyoptera</taxon>
        <taxon>Blattodea</taxon>
        <taxon>Blattoidea</taxon>
        <taxon>Termitoidae</taxon>
        <taxon>Termopsidae</taxon>
        <taxon>Zootermopsis</taxon>
    </lineage>
</organism>
<protein>
    <recommendedName>
        <fullName evidence="4">Alpha-1,4-N-acetylglucosaminyltransferase</fullName>
    </recommendedName>
</protein>
<evidence type="ECO:0000313" key="2">
    <source>
        <dbReference type="EMBL" id="KDR15120.1"/>
    </source>
</evidence>
<dbReference type="InParanoid" id="A0A067R9D5"/>
<dbReference type="PANTHER" id="PTHR46830">
    <property type="entry name" value="TRANSFERASE, PUTATIVE-RELATED"/>
    <property type="match status" value="1"/>
</dbReference>
<keyword evidence="3" id="KW-1185">Reference proteome</keyword>
<reference evidence="2 3" key="1">
    <citation type="journal article" date="2014" name="Nat. Commun.">
        <title>Molecular traces of alternative social organization in a termite genome.</title>
        <authorList>
            <person name="Terrapon N."/>
            <person name="Li C."/>
            <person name="Robertson H.M."/>
            <person name="Ji L."/>
            <person name="Meng X."/>
            <person name="Booth W."/>
            <person name="Chen Z."/>
            <person name="Childers C.P."/>
            <person name="Glastad K.M."/>
            <person name="Gokhale K."/>
            <person name="Gowin J."/>
            <person name="Gronenberg W."/>
            <person name="Hermansen R.A."/>
            <person name="Hu H."/>
            <person name="Hunt B.G."/>
            <person name="Huylmans A.K."/>
            <person name="Khalil S.M."/>
            <person name="Mitchell R.D."/>
            <person name="Munoz-Torres M.C."/>
            <person name="Mustard J.A."/>
            <person name="Pan H."/>
            <person name="Reese J.T."/>
            <person name="Scharf M.E."/>
            <person name="Sun F."/>
            <person name="Vogel H."/>
            <person name="Xiao J."/>
            <person name="Yang W."/>
            <person name="Yang Z."/>
            <person name="Yang Z."/>
            <person name="Zhou J."/>
            <person name="Zhu J."/>
            <person name="Brent C.S."/>
            <person name="Elsik C.G."/>
            <person name="Goodisman M.A."/>
            <person name="Liberles D.A."/>
            <person name="Roe R.M."/>
            <person name="Vargo E.L."/>
            <person name="Vilcinskas A."/>
            <person name="Wang J."/>
            <person name="Bornberg-Bauer E."/>
            <person name="Korb J."/>
            <person name="Zhang G."/>
            <person name="Liebig J."/>
        </authorList>
    </citation>
    <scope>NUCLEOTIDE SEQUENCE [LARGE SCALE GENOMIC DNA]</scope>
    <source>
        <tissue evidence="2">Whole organism</tissue>
    </source>
</reference>
<dbReference type="OMA" id="FEIAINW"/>